<protein>
    <submittedName>
        <fullName evidence="2">Uncharacterized protein</fullName>
    </submittedName>
</protein>
<dbReference type="Proteomes" id="UP000269945">
    <property type="component" value="Unassembled WGS sequence"/>
</dbReference>
<feature type="region of interest" description="Disordered" evidence="1">
    <location>
        <begin position="1"/>
        <end position="62"/>
    </location>
</feature>
<dbReference type="EMBL" id="CYRY02002980">
    <property type="protein sequence ID" value="VCW67667.1"/>
    <property type="molecule type" value="Genomic_DNA"/>
</dbReference>
<gene>
    <name evidence="2" type="ORF">BN2614_LOCUS4</name>
</gene>
<keyword evidence="3" id="KW-1185">Reference proteome</keyword>
<accession>A0A9X9PV23</accession>
<sequence>MMLGFSGEQQGGLGSIADVPSSRGCSRGGRRMKLKDDGWRHGLGSSTGKAGEEVGCTGYLDR</sequence>
<dbReference type="AlphaFoldDB" id="A0A9X9PV23"/>
<proteinExistence type="predicted"/>
<evidence type="ECO:0000256" key="1">
    <source>
        <dbReference type="SAM" id="MobiDB-lite"/>
    </source>
</evidence>
<name>A0A9X9PV23_GULGU</name>
<reference evidence="2 3" key="1">
    <citation type="submission" date="2018-10" db="EMBL/GenBank/DDBJ databases">
        <authorList>
            <person name="Ekblom R."/>
            <person name="Jareborg N."/>
        </authorList>
    </citation>
    <scope>NUCLEOTIDE SEQUENCE [LARGE SCALE GENOMIC DNA]</scope>
    <source>
        <tissue evidence="2">Muscle</tissue>
    </source>
</reference>
<evidence type="ECO:0000313" key="2">
    <source>
        <dbReference type="EMBL" id="VCW67667.1"/>
    </source>
</evidence>
<comment type="caution">
    <text evidence="2">The sequence shown here is derived from an EMBL/GenBank/DDBJ whole genome shotgun (WGS) entry which is preliminary data.</text>
</comment>
<evidence type="ECO:0000313" key="3">
    <source>
        <dbReference type="Proteomes" id="UP000269945"/>
    </source>
</evidence>
<organism evidence="2 3">
    <name type="scientific">Gulo gulo</name>
    <name type="common">Wolverine</name>
    <name type="synonym">Gluton</name>
    <dbReference type="NCBI Taxonomy" id="48420"/>
    <lineage>
        <taxon>Eukaryota</taxon>
        <taxon>Metazoa</taxon>
        <taxon>Chordata</taxon>
        <taxon>Craniata</taxon>
        <taxon>Vertebrata</taxon>
        <taxon>Euteleostomi</taxon>
        <taxon>Mammalia</taxon>
        <taxon>Eutheria</taxon>
        <taxon>Laurasiatheria</taxon>
        <taxon>Carnivora</taxon>
        <taxon>Caniformia</taxon>
        <taxon>Musteloidea</taxon>
        <taxon>Mustelidae</taxon>
        <taxon>Guloninae</taxon>
        <taxon>Gulo</taxon>
    </lineage>
</organism>